<accession>W7Z2P7</accession>
<sequence>MIRSKAISLSLSAALLVSAAGLAGCNTKEPANTNIRTKNVHDGNGMNGMNGRLNVNSLRDGGDWLTAKNNNGTKHDVSNLHVSQKIAKKSCCNG</sequence>
<dbReference type="OrthoDB" id="1707228at2"/>
<dbReference type="RefSeq" id="WP_036649298.1">
    <property type="nucleotide sequence ID" value="NZ_BAVZ01000007.1"/>
</dbReference>
<dbReference type="EMBL" id="BAVZ01000007">
    <property type="protein sequence ID" value="GAF08699.1"/>
    <property type="molecule type" value="Genomic_DNA"/>
</dbReference>
<reference evidence="2 3" key="1">
    <citation type="journal article" date="2014" name="Genome Announc.">
        <title>Draft Genome Sequence of Paenibacillus pini JCM 16418T, Isolated from the Rhizosphere of Pine Tree.</title>
        <authorList>
            <person name="Yuki M."/>
            <person name="Oshima K."/>
            <person name="Suda W."/>
            <person name="Oshida Y."/>
            <person name="Kitamura K."/>
            <person name="Iida Y."/>
            <person name="Hattori M."/>
            <person name="Ohkuma M."/>
        </authorList>
    </citation>
    <scope>NUCLEOTIDE SEQUENCE [LARGE SCALE GENOMIC DNA]</scope>
    <source>
        <strain evidence="2 3">JCM 16418</strain>
    </source>
</reference>
<keyword evidence="3" id="KW-1185">Reference proteome</keyword>
<proteinExistence type="predicted"/>
<dbReference type="STRING" id="1236976.JCM16418_2789"/>
<evidence type="ECO:0000256" key="1">
    <source>
        <dbReference type="SAM" id="SignalP"/>
    </source>
</evidence>
<comment type="caution">
    <text evidence="2">The sequence shown here is derived from an EMBL/GenBank/DDBJ whole genome shotgun (WGS) entry which is preliminary data.</text>
</comment>
<organism evidence="2 3">
    <name type="scientific">Paenibacillus pini JCM 16418</name>
    <dbReference type="NCBI Taxonomy" id="1236976"/>
    <lineage>
        <taxon>Bacteria</taxon>
        <taxon>Bacillati</taxon>
        <taxon>Bacillota</taxon>
        <taxon>Bacilli</taxon>
        <taxon>Bacillales</taxon>
        <taxon>Paenibacillaceae</taxon>
        <taxon>Paenibacillus</taxon>
    </lineage>
</organism>
<dbReference type="Proteomes" id="UP000019364">
    <property type="component" value="Unassembled WGS sequence"/>
</dbReference>
<feature type="chain" id="PRO_5039640534" description="Lipoprotein" evidence="1">
    <location>
        <begin position="24"/>
        <end position="94"/>
    </location>
</feature>
<dbReference type="AlphaFoldDB" id="W7Z2P7"/>
<evidence type="ECO:0000313" key="2">
    <source>
        <dbReference type="EMBL" id="GAF08699.1"/>
    </source>
</evidence>
<dbReference type="PROSITE" id="PS51257">
    <property type="entry name" value="PROKAR_LIPOPROTEIN"/>
    <property type="match status" value="1"/>
</dbReference>
<evidence type="ECO:0008006" key="4">
    <source>
        <dbReference type="Google" id="ProtNLM"/>
    </source>
</evidence>
<name>W7Z2P7_9BACL</name>
<keyword evidence="1" id="KW-0732">Signal</keyword>
<gene>
    <name evidence="2" type="ORF">JCM16418_2789</name>
</gene>
<protein>
    <recommendedName>
        <fullName evidence="4">Lipoprotein</fullName>
    </recommendedName>
</protein>
<feature type="signal peptide" evidence="1">
    <location>
        <begin position="1"/>
        <end position="23"/>
    </location>
</feature>
<evidence type="ECO:0000313" key="3">
    <source>
        <dbReference type="Proteomes" id="UP000019364"/>
    </source>
</evidence>